<dbReference type="RefSeq" id="WP_132618687.1">
    <property type="nucleotide sequence ID" value="NZ_SMKQ01000144.1"/>
</dbReference>
<protein>
    <submittedName>
        <fullName evidence="2">DUF3040 domain-containing protein</fullName>
    </submittedName>
</protein>
<proteinExistence type="predicted"/>
<gene>
    <name evidence="2" type="ORF">E1286_32830</name>
</gene>
<name>A0A4R4YDS1_9ACTN</name>
<dbReference type="Proteomes" id="UP000295302">
    <property type="component" value="Unassembled WGS sequence"/>
</dbReference>
<keyword evidence="1" id="KW-0472">Membrane</keyword>
<evidence type="ECO:0000256" key="1">
    <source>
        <dbReference type="SAM" id="Phobius"/>
    </source>
</evidence>
<dbReference type="AlphaFoldDB" id="A0A4R4YDS1"/>
<accession>A0A4R4YDS1</accession>
<sequence length="78" mass="8932">MGLSGRERRILAEIERALEQDDPDFARRLAEIERIEAERARAGRWRGRLPRGRAFHVWVIFVLGLLVIVLLLAAVLAT</sequence>
<dbReference type="Pfam" id="PF11239">
    <property type="entry name" value="DUF3040"/>
    <property type="match status" value="1"/>
</dbReference>
<keyword evidence="1" id="KW-0812">Transmembrane</keyword>
<keyword evidence="1" id="KW-1133">Transmembrane helix</keyword>
<comment type="caution">
    <text evidence="2">The sequence shown here is derived from an EMBL/GenBank/DDBJ whole genome shotgun (WGS) entry which is preliminary data.</text>
</comment>
<keyword evidence="3" id="KW-1185">Reference proteome</keyword>
<dbReference type="EMBL" id="SMKQ01000144">
    <property type="protein sequence ID" value="TDD41322.1"/>
    <property type="molecule type" value="Genomic_DNA"/>
</dbReference>
<dbReference type="InterPro" id="IPR021401">
    <property type="entry name" value="DUF3040"/>
</dbReference>
<feature type="transmembrane region" description="Helical" evidence="1">
    <location>
        <begin position="54"/>
        <end position="77"/>
    </location>
</feature>
<organism evidence="2 3">
    <name type="scientific">Nonomuraea terrae</name>
    <dbReference type="NCBI Taxonomy" id="2530383"/>
    <lineage>
        <taxon>Bacteria</taxon>
        <taxon>Bacillati</taxon>
        <taxon>Actinomycetota</taxon>
        <taxon>Actinomycetes</taxon>
        <taxon>Streptosporangiales</taxon>
        <taxon>Streptosporangiaceae</taxon>
        <taxon>Nonomuraea</taxon>
    </lineage>
</organism>
<evidence type="ECO:0000313" key="3">
    <source>
        <dbReference type="Proteomes" id="UP000295302"/>
    </source>
</evidence>
<evidence type="ECO:0000313" key="2">
    <source>
        <dbReference type="EMBL" id="TDD41322.1"/>
    </source>
</evidence>
<reference evidence="2 3" key="1">
    <citation type="submission" date="2019-03" db="EMBL/GenBank/DDBJ databases">
        <title>Draft genome sequences of novel Actinobacteria.</title>
        <authorList>
            <person name="Sahin N."/>
            <person name="Ay H."/>
            <person name="Saygin H."/>
        </authorList>
    </citation>
    <scope>NUCLEOTIDE SEQUENCE [LARGE SCALE GENOMIC DNA]</scope>
    <source>
        <strain evidence="2 3">CH32</strain>
    </source>
</reference>